<dbReference type="CDD" id="cd01948">
    <property type="entry name" value="EAL"/>
    <property type="match status" value="1"/>
</dbReference>
<evidence type="ECO:0000313" key="2">
    <source>
        <dbReference type="EMBL" id="AKV04451.1"/>
    </source>
</evidence>
<dbReference type="Gene3D" id="3.30.450.40">
    <property type="match status" value="1"/>
</dbReference>
<name>A0A0K1QFA0_9BACT</name>
<dbReference type="InterPro" id="IPR050706">
    <property type="entry name" value="Cyclic-di-GMP_PDE-like"/>
</dbReference>
<dbReference type="GO" id="GO:0019825">
    <property type="term" value="F:oxygen binding"/>
    <property type="evidence" value="ECO:0007669"/>
    <property type="project" value="InterPro"/>
</dbReference>
<dbReference type="SMART" id="SM00052">
    <property type="entry name" value="EAL"/>
    <property type="match status" value="1"/>
</dbReference>
<dbReference type="InterPro" id="IPR029016">
    <property type="entry name" value="GAF-like_dom_sf"/>
</dbReference>
<evidence type="ECO:0000259" key="1">
    <source>
        <dbReference type="PROSITE" id="PS50883"/>
    </source>
</evidence>
<reference evidence="2 3" key="1">
    <citation type="submission" date="2015-08" db="EMBL/GenBank/DDBJ databases">
        <authorList>
            <person name="Babu N.S."/>
            <person name="Beckwith C.J."/>
            <person name="Beseler K.G."/>
            <person name="Brison A."/>
            <person name="Carone J.V."/>
            <person name="Caskin T.P."/>
            <person name="Diamond M."/>
            <person name="Durham M.E."/>
            <person name="Foxe J.M."/>
            <person name="Go M."/>
            <person name="Henderson B.A."/>
            <person name="Jones I.B."/>
            <person name="McGettigan J.A."/>
            <person name="Micheletti S.J."/>
            <person name="Nasrallah M.E."/>
            <person name="Ortiz D."/>
            <person name="Piller C.R."/>
            <person name="Privatt S.R."/>
            <person name="Schneider S.L."/>
            <person name="Sharp S."/>
            <person name="Smith T.C."/>
            <person name="Stanton J.D."/>
            <person name="Ullery H.E."/>
            <person name="Wilson R.J."/>
            <person name="Serrano M.G."/>
            <person name="Buck G."/>
            <person name="Lee V."/>
            <person name="Wang Y."/>
            <person name="Carvalho R."/>
            <person name="Voegtly L."/>
            <person name="Shi R."/>
            <person name="Duckworth R."/>
            <person name="Johnson A."/>
            <person name="Loviza R."/>
            <person name="Walstead R."/>
            <person name="Shah Z."/>
            <person name="Kiflezghi M."/>
            <person name="Wade K."/>
            <person name="Ball S.L."/>
            <person name="Bradley K.W."/>
            <person name="Asai D.J."/>
            <person name="Bowman C.A."/>
            <person name="Russell D.A."/>
            <person name="Pope W.H."/>
            <person name="Jacobs-Sera D."/>
            <person name="Hendrix R.W."/>
            <person name="Hatfull G.F."/>
        </authorList>
    </citation>
    <scope>NUCLEOTIDE SEQUENCE [LARGE SCALE GENOMIC DNA]</scope>
    <source>
        <strain evidence="2 3">DSM 27648</strain>
    </source>
</reference>
<dbReference type="SUPFAM" id="SSF141868">
    <property type="entry name" value="EAL domain-like"/>
    <property type="match status" value="1"/>
</dbReference>
<sequence>MAPLLGALQSAVRAELGAIVDQFNECQMRIPRAGVLVSSMSDWERGHLQEMQGRMLLFLTAPDITADKHSDFAWSIGRRHAAVGLSQQDLALSNEFLLDAVRSHVDTAQYTRALAIFAQRLMRDLAIQLDAYEDVERRRHELLGDITRTAWTTGSYTDLIGRVSERLIQHDEIAAVSFGRLDRHGVFRFESMVGRKADSHLQEVERLARGQLVEMSEGPTGRAWRSAQVEHCVNVATDPRMAPWRDALLREGLRSTVAIPVRPPGSSQTLIVGLGSSNLGGFTSAHQTLFIDHLRTLLTVAVARIELREGRTTTVPYAVRQHWLSLVRSEGLEMHYQPILDLHAGRITKVEALARLRDGDRLLSPCDFFPALSPNNFVELYARGLAQALRQRRTWLEQGIDLGISLNLPSSALANPRYLEITQQALAEHACPPQALTLELLESEETRLGADILTALSKFKKLGVGLAEDDLGSGYSSLERLREMPFDMIKIDRSIVKRAGKDSSQILRFIYPLTRLGKSLGKSVVVEGIEDEGMLEAVRILGADLVQGYVVAKPMSGAELRDWLPTYVAPPAPNLRSPRSAPARLARLLVWEERLHLLHDPTFGDEPLGAEAPHYEPMHWPALPFESVPAVVQNELVRMAAHHRPDSVEYQSARQHVVDALLESDLTIR</sequence>
<dbReference type="STRING" id="1391654.AKJ09_11114"/>
<dbReference type="OrthoDB" id="9777298at2"/>
<dbReference type="GO" id="GO:0020037">
    <property type="term" value="F:heme binding"/>
    <property type="evidence" value="ECO:0007669"/>
    <property type="project" value="InterPro"/>
</dbReference>
<dbReference type="PATRIC" id="fig|1391654.3.peg.11276"/>
<dbReference type="InterPro" id="IPR012292">
    <property type="entry name" value="Globin/Proto"/>
</dbReference>
<dbReference type="InterPro" id="IPR035919">
    <property type="entry name" value="EAL_sf"/>
</dbReference>
<dbReference type="GO" id="GO:0071111">
    <property type="term" value="F:cyclic-guanylate-specific phosphodiesterase activity"/>
    <property type="evidence" value="ECO:0007669"/>
    <property type="project" value="InterPro"/>
</dbReference>
<protein>
    <submittedName>
        <fullName evidence="2">Diguanylate cyclase/phosphodiesterase (GGDEF &amp; EAL domains) with PAS/PAC sensor(S)</fullName>
    </submittedName>
</protein>
<dbReference type="Gene3D" id="1.10.490.10">
    <property type="entry name" value="Globins"/>
    <property type="match status" value="1"/>
</dbReference>
<keyword evidence="3" id="KW-1185">Reference proteome</keyword>
<organism evidence="2 3">
    <name type="scientific">Labilithrix luteola</name>
    <dbReference type="NCBI Taxonomy" id="1391654"/>
    <lineage>
        <taxon>Bacteria</taxon>
        <taxon>Pseudomonadati</taxon>
        <taxon>Myxococcota</taxon>
        <taxon>Polyangia</taxon>
        <taxon>Polyangiales</taxon>
        <taxon>Labilitrichaceae</taxon>
        <taxon>Labilithrix</taxon>
    </lineage>
</organism>
<dbReference type="Pfam" id="PF00563">
    <property type="entry name" value="EAL"/>
    <property type="match status" value="1"/>
</dbReference>
<dbReference type="RefSeq" id="WP_146655063.1">
    <property type="nucleotide sequence ID" value="NZ_CP012333.1"/>
</dbReference>
<gene>
    <name evidence="2" type="ORF">AKJ09_11114</name>
</gene>
<proteinExistence type="predicted"/>
<dbReference type="EMBL" id="CP012333">
    <property type="protein sequence ID" value="AKV04451.1"/>
    <property type="molecule type" value="Genomic_DNA"/>
</dbReference>
<dbReference type="PROSITE" id="PS50883">
    <property type="entry name" value="EAL"/>
    <property type="match status" value="1"/>
</dbReference>
<accession>A0A0K1QFA0</accession>
<dbReference type="Proteomes" id="UP000064967">
    <property type="component" value="Chromosome"/>
</dbReference>
<dbReference type="KEGG" id="llu:AKJ09_11114"/>
<dbReference type="PANTHER" id="PTHR33121">
    <property type="entry name" value="CYCLIC DI-GMP PHOSPHODIESTERASE PDEF"/>
    <property type="match status" value="1"/>
</dbReference>
<dbReference type="AlphaFoldDB" id="A0A0K1QFA0"/>
<dbReference type="PANTHER" id="PTHR33121:SF70">
    <property type="entry name" value="SIGNALING PROTEIN YKOW"/>
    <property type="match status" value="1"/>
</dbReference>
<dbReference type="Gene3D" id="3.20.20.450">
    <property type="entry name" value="EAL domain"/>
    <property type="match status" value="1"/>
</dbReference>
<evidence type="ECO:0000313" key="3">
    <source>
        <dbReference type="Proteomes" id="UP000064967"/>
    </source>
</evidence>
<feature type="domain" description="EAL" evidence="1">
    <location>
        <begin position="312"/>
        <end position="568"/>
    </location>
</feature>
<dbReference type="SUPFAM" id="SSF55781">
    <property type="entry name" value="GAF domain-like"/>
    <property type="match status" value="1"/>
</dbReference>
<dbReference type="InterPro" id="IPR001633">
    <property type="entry name" value="EAL_dom"/>
</dbReference>